<dbReference type="KEGG" id="arue:QQX03_07560"/>
<keyword evidence="11" id="KW-1185">Reference proteome</keyword>
<keyword evidence="7 8" id="KW-0472">Membrane</keyword>
<dbReference type="Pfam" id="PF18967">
    <property type="entry name" value="PycTM"/>
    <property type="match status" value="1"/>
</dbReference>
<protein>
    <submittedName>
        <fullName evidence="10">DUF5706 domain-containing protein</fullName>
    </submittedName>
</protein>
<keyword evidence="2" id="KW-1003">Cell membrane</keyword>
<keyword evidence="4" id="KW-0547">Nucleotide-binding</keyword>
<evidence type="ECO:0000256" key="6">
    <source>
        <dbReference type="ARBA" id="ARBA00023118"/>
    </source>
</evidence>
<feature type="transmembrane region" description="Helical" evidence="8">
    <location>
        <begin position="38"/>
        <end position="56"/>
    </location>
</feature>
<keyword evidence="5 8" id="KW-1133">Transmembrane helix</keyword>
<proteinExistence type="predicted"/>
<reference evidence="10 11" key="1">
    <citation type="submission" date="2023-06" db="EMBL/GenBank/DDBJ databases">
        <title>Altererythrobacter rubellus NBRC 112769 genome.</title>
        <authorList>
            <person name="Zhang K."/>
        </authorList>
    </citation>
    <scope>NUCLEOTIDE SEQUENCE [LARGE SCALE GENOMIC DNA]</scope>
    <source>
        <strain evidence="10 11">NBRC 112769</strain>
    </source>
</reference>
<dbReference type="InterPro" id="IPR043760">
    <property type="entry name" value="PycTM_dom"/>
</dbReference>
<evidence type="ECO:0000256" key="5">
    <source>
        <dbReference type="ARBA" id="ARBA00022989"/>
    </source>
</evidence>
<dbReference type="AlphaFoldDB" id="A0A9Y2B673"/>
<evidence type="ECO:0000256" key="7">
    <source>
        <dbReference type="ARBA" id="ARBA00023136"/>
    </source>
</evidence>
<dbReference type="RefSeq" id="WP_285975149.1">
    <property type="nucleotide sequence ID" value="NZ_CP127221.1"/>
</dbReference>
<evidence type="ECO:0000313" key="10">
    <source>
        <dbReference type="EMBL" id="WIW94833.1"/>
    </source>
</evidence>
<feature type="transmembrane region" description="Helical" evidence="8">
    <location>
        <begin position="62"/>
        <end position="84"/>
    </location>
</feature>
<dbReference type="GO" id="GO:0000166">
    <property type="term" value="F:nucleotide binding"/>
    <property type="evidence" value="ECO:0007669"/>
    <property type="project" value="UniProtKB-KW"/>
</dbReference>
<sequence>MSEAPQGSDKAFSPQAIHLVRTITQTNLTLSQMADQKASLLMGAAIVVFTLAMGQASSGDPAPAMVALGVSAFVSACLAIVAVLPTAGAKPVADDQPNILFFGVFTQMEEEQFAKSVVSKLSDEEAMYHLMLRDIYQNGQVLHRKKYRLLGWSSRVFLAGLAASLATFVMSAF</sequence>
<dbReference type="GO" id="GO:0051607">
    <property type="term" value="P:defense response to virus"/>
    <property type="evidence" value="ECO:0007669"/>
    <property type="project" value="UniProtKB-KW"/>
</dbReference>
<organism evidence="10 11">
    <name type="scientific">Altererythrobacter rubellus</name>
    <dbReference type="NCBI Taxonomy" id="2173831"/>
    <lineage>
        <taxon>Bacteria</taxon>
        <taxon>Pseudomonadati</taxon>
        <taxon>Pseudomonadota</taxon>
        <taxon>Alphaproteobacteria</taxon>
        <taxon>Sphingomonadales</taxon>
        <taxon>Erythrobacteraceae</taxon>
        <taxon>Altererythrobacter</taxon>
    </lineage>
</organism>
<dbReference type="GO" id="GO:0005886">
    <property type="term" value="C:plasma membrane"/>
    <property type="evidence" value="ECO:0007669"/>
    <property type="project" value="UniProtKB-SubCell"/>
</dbReference>
<comment type="subcellular location">
    <subcellularLocation>
        <location evidence="1">Cell membrane</location>
    </subcellularLocation>
</comment>
<keyword evidence="6" id="KW-0051">Antiviral defense</keyword>
<feature type="domain" description="Pycsar effector protein" evidence="9">
    <location>
        <begin position="18"/>
        <end position="170"/>
    </location>
</feature>
<evidence type="ECO:0000256" key="1">
    <source>
        <dbReference type="ARBA" id="ARBA00004236"/>
    </source>
</evidence>
<dbReference type="Proteomes" id="UP001231445">
    <property type="component" value="Chromosome"/>
</dbReference>
<feature type="transmembrane region" description="Helical" evidence="8">
    <location>
        <begin position="152"/>
        <end position="172"/>
    </location>
</feature>
<evidence type="ECO:0000256" key="3">
    <source>
        <dbReference type="ARBA" id="ARBA00022692"/>
    </source>
</evidence>
<evidence type="ECO:0000256" key="8">
    <source>
        <dbReference type="SAM" id="Phobius"/>
    </source>
</evidence>
<keyword evidence="3 8" id="KW-0812">Transmembrane</keyword>
<name>A0A9Y2B673_9SPHN</name>
<evidence type="ECO:0000259" key="9">
    <source>
        <dbReference type="Pfam" id="PF18967"/>
    </source>
</evidence>
<evidence type="ECO:0000256" key="2">
    <source>
        <dbReference type="ARBA" id="ARBA00022475"/>
    </source>
</evidence>
<dbReference type="EMBL" id="CP127221">
    <property type="protein sequence ID" value="WIW94833.1"/>
    <property type="molecule type" value="Genomic_DNA"/>
</dbReference>
<evidence type="ECO:0000256" key="4">
    <source>
        <dbReference type="ARBA" id="ARBA00022741"/>
    </source>
</evidence>
<accession>A0A9Y2B673</accession>
<evidence type="ECO:0000313" key="11">
    <source>
        <dbReference type="Proteomes" id="UP001231445"/>
    </source>
</evidence>
<gene>
    <name evidence="10" type="ORF">QQX03_07560</name>
</gene>